<comment type="caution">
    <text evidence="3">The sequence shown here is derived from an EMBL/GenBank/DDBJ whole genome shotgun (WGS) entry which is preliminary data.</text>
</comment>
<dbReference type="InterPro" id="IPR016007">
    <property type="entry name" value="Alpha_rhamnosid"/>
</dbReference>
<name>M5U718_9BACT</name>
<dbReference type="Pfam" id="PF25788">
    <property type="entry name" value="Ig_Rha78A_N"/>
    <property type="match status" value="1"/>
</dbReference>
<keyword evidence="4" id="KW-1185">Reference proteome</keyword>
<dbReference type="InterPro" id="IPR008979">
    <property type="entry name" value="Galactose-bd-like_sf"/>
</dbReference>
<sequence length="287" mass="33136">MLWMTLFFVSANCCAAVVPVDLRCEYRTNPLGIDNTRPRLSWKIIDTRAERNQRQTGYRIVVASSLAKLDADLGDLWDSGLVEHSDSQNVVFAGEQLTSGRTCYWKVRVRDAADATSAWSKPARFTIGLLNPSDWLGSWIHKEDQIKTDHNWFRKTFSLSQSPSTAFAYVASFGYHEIYVNGRKVGDGVMNPAQSFMKKRIPYLTYDVRDYLQPGKNVVAIWHAAGWARWPRVTEYRNPPFVFKAQVVIEDDAETTTLVTDETWKCRKSNSEYSRGLEYPRFWWRTH</sequence>
<evidence type="ECO:0000256" key="1">
    <source>
        <dbReference type="SAM" id="SignalP"/>
    </source>
</evidence>
<dbReference type="InterPro" id="IPR013783">
    <property type="entry name" value="Ig-like_fold"/>
</dbReference>
<dbReference type="PANTHER" id="PTHR33307:SF6">
    <property type="entry name" value="ALPHA-RHAMNOSIDASE (EUROFUNG)-RELATED"/>
    <property type="match status" value="1"/>
</dbReference>
<dbReference type="SUPFAM" id="SSF49785">
    <property type="entry name" value="Galactose-binding domain-like"/>
    <property type="match status" value="1"/>
</dbReference>
<evidence type="ECO:0000259" key="2">
    <source>
        <dbReference type="Pfam" id="PF08531"/>
    </source>
</evidence>
<evidence type="ECO:0000313" key="3">
    <source>
        <dbReference type="EMBL" id="EMI57272.1"/>
    </source>
</evidence>
<accession>M5U718</accession>
<gene>
    <name evidence="3" type="ORF">RSSM_01259</name>
</gene>
<dbReference type="Proteomes" id="UP000011885">
    <property type="component" value="Unassembled WGS sequence"/>
</dbReference>
<dbReference type="PANTHER" id="PTHR33307">
    <property type="entry name" value="ALPHA-RHAMNOSIDASE (EUROFUNG)"/>
    <property type="match status" value="1"/>
</dbReference>
<dbReference type="Gene3D" id="2.60.40.10">
    <property type="entry name" value="Immunoglobulins"/>
    <property type="match status" value="1"/>
</dbReference>
<dbReference type="EMBL" id="ANOH01000097">
    <property type="protein sequence ID" value="EMI57272.1"/>
    <property type="molecule type" value="Genomic_DNA"/>
</dbReference>
<dbReference type="Pfam" id="PF08531">
    <property type="entry name" value="Bac_rhamnosid_N"/>
    <property type="match status" value="1"/>
</dbReference>
<dbReference type="Gene3D" id="2.60.120.260">
    <property type="entry name" value="Galactose-binding domain-like"/>
    <property type="match status" value="1"/>
</dbReference>
<proteinExistence type="predicted"/>
<dbReference type="InterPro" id="IPR013737">
    <property type="entry name" value="Bac_rhamnosid_N"/>
</dbReference>
<dbReference type="AlphaFoldDB" id="M5U718"/>
<protein>
    <submittedName>
        <fullName evidence="3">Alpha-L-rhamnosidase</fullName>
    </submittedName>
</protein>
<keyword evidence="1" id="KW-0732">Signal</keyword>
<feature type="signal peptide" evidence="1">
    <location>
        <begin position="1"/>
        <end position="15"/>
    </location>
</feature>
<reference evidence="3 4" key="1">
    <citation type="journal article" date="2013" name="Mar. Genomics">
        <title>Expression of sulfatases in Rhodopirellula baltica and the diversity of sulfatases in the genus Rhodopirellula.</title>
        <authorList>
            <person name="Wegner C.E."/>
            <person name="Richter-Heitmann T."/>
            <person name="Klindworth A."/>
            <person name="Klockow C."/>
            <person name="Richter M."/>
            <person name="Achstetter T."/>
            <person name="Glockner F.O."/>
            <person name="Harder J."/>
        </authorList>
    </citation>
    <scope>NUCLEOTIDE SEQUENCE [LARGE SCALE GENOMIC DNA]</scope>
    <source>
        <strain evidence="3 4">SM41</strain>
    </source>
</reference>
<feature type="domain" description="Bacterial alpha-L-rhamnosidase N-terminal" evidence="2">
    <location>
        <begin position="163"/>
        <end position="272"/>
    </location>
</feature>
<feature type="chain" id="PRO_5012633028" evidence="1">
    <location>
        <begin position="16"/>
        <end position="287"/>
    </location>
</feature>
<evidence type="ECO:0000313" key="4">
    <source>
        <dbReference type="Proteomes" id="UP000011885"/>
    </source>
</evidence>
<organism evidence="3 4">
    <name type="scientific">Rhodopirellula sallentina SM41</name>
    <dbReference type="NCBI Taxonomy" id="1263870"/>
    <lineage>
        <taxon>Bacteria</taxon>
        <taxon>Pseudomonadati</taxon>
        <taxon>Planctomycetota</taxon>
        <taxon>Planctomycetia</taxon>
        <taxon>Pirellulales</taxon>
        <taxon>Pirellulaceae</taxon>
        <taxon>Rhodopirellula</taxon>
    </lineage>
</organism>
<dbReference type="PATRIC" id="fig|1263870.3.peg.1360"/>